<protein>
    <submittedName>
        <fullName evidence="1">Uncharacterized protein</fullName>
    </submittedName>
</protein>
<dbReference type="EMBL" id="MVBM01000008">
    <property type="protein sequence ID" value="OOK67672.1"/>
    <property type="molecule type" value="Genomic_DNA"/>
</dbReference>
<evidence type="ECO:0000313" key="1">
    <source>
        <dbReference type="EMBL" id="OOK67672.1"/>
    </source>
</evidence>
<accession>A0A1V3WLF4</accession>
<dbReference type="AlphaFoldDB" id="A0A1V3WLF4"/>
<gene>
    <name evidence="1" type="ORF">BZL30_7669</name>
</gene>
<reference evidence="1 2" key="1">
    <citation type="submission" date="2017-02" db="EMBL/GenBank/DDBJ databases">
        <title>Complete genome sequences of Mycobacterium kansasii strains isolated from rhesus macaques.</title>
        <authorList>
            <person name="Panda A."/>
            <person name="Nagaraj S."/>
            <person name="Zhao X."/>
            <person name="Tettelin H."/>
            <person name="Detolla L.J."/>
        </authorList>
    </citation>
    <scope>NUCLEOTIDE SEQUENCE [LARGE SCALE GENOMIC DNA]</scope>
    <source>
        <strain evidence="1 2">11-3813</strain>
    </source>
</reference>
<proteinExistence type="predicted"/>
<sequence length="52" mass="5357">MVAESGCWPAWICLVSNDQCAAGSASVLLFSALIDVTPCQLRARHGGPALAV</sequence>
<name>A0A1V3WLF4_MYCKA</name>
<dbReference type="Proteomes" id="UP000189229">
    <property type="component" value="Unassembled WGS sequence"/>
</dbReference>
<comment type="caution">
    <text evidence="1">The sequence shown here is derived from an EMBL/GenBank/DDBJ whole genome shotgun (WGS) entry which is preliminary data.</text>
</comment>
<evidence type="ECO:0000313" key="2">
    <source>
        <dbReference type="Proteomes" id="UP000189229"/>
    </source>
</evidence>
<organism evidence="1 2">
    <name type="scientific">Mycobacterium kansasii</name>
    <dbReference type="NCBI Taxonomy" id="1768"/>
    <lineage>
        <taxon>Bacteria</taxon>
        <taxon>Bacillati</taxon>
        <taxon>Actinomycetota</taxon>
        <taxon>Actinomycetes</taxon>
        <taxon>Mycobacteriales</taxon>
        <taxon>Mycobacteriaceae</taxon>
        <taxon>Mycobacterium</taxon>
    </lineage>
</organism>